<dbReference type="GO" id="GO:0003723">
    <property type="term" value="F:RNA binding"/>
    <property type="evidence" value="ECO:0007669"/>
    <property type="project" value="UniProtKB-KW"/>
</dbReference>
<dbReference type="PROSITE" id="PS50067">
    <property type="entry name" value="KINESIN_MOTOR_2"/>
    <property type="match status" value="1"/>
</dbReference>
<dbReference type="CDD" id="cd22391">
    <property type="entry name" value="KH-I_PNO1_rpt1"/>
    <property type="match status" value="1"/>
</dbReference>
<dbReference type="InterPro" id="IPR001752">
    <property type="entry name" value="Kinesin_motor_dom"/>
</dbReference>
<dbReference type="AlphaFoldDB" id="A0A8S3XJ47"/>
<dbReference type="Pfam" id="PF00225">
    <property type="entry name" value="Kinesin"/>
    <property type="match status" value="1"/>
</dbReference>
<dbReference type="GO" id="GO:0005524">
    <property type="term" value="F:ATP binding"/>
    <property type="evidence" value="ECO:0007669"/>
    <property type="project" value="InterPro"/>
</dbReference>
<comment type="caution">
    <text evidence="2">Lacks conserved residue(s) required for the propagation of feature annotation.</text>
</comment>
<name>A0A8S3XJ47_PARAO</name>
<evidence type="ECO:0000256" key="3">
    <source>
        <dbReference type="SAM" id="MobiDB-lite"/>
    </source>
</evidence>
<dbReference type="OrthoDB" id="1932641at2759"/>
<feature type="domain" description="Kinesin motor" evidence="4">
    <location>
        <begin position="218"/>
        <end position="297"/>
    </location>
</feature>
<reference evidence="5" key="1">
    <citation type="submission" date="2021-04" db="EMBL/GenBank/DDBJ databases">
        <authorList>
            <person name="Tunstrom K."/>
        </authorList>
    </citation>
    <scope>NUCLEOTIDE SEQUENCE</scope>
</reference>
<dbReference type="Pfam" id="PF22891">
    <property type="entry name" value="KH_PNO1_2nd"/>
    <property type="match status" value="1"/>
</dbReference>
<keyword evidence="1" id="KW-0694">RNA-binding</keyword>
<feature type="region of interest" description="Disordered" evidence="3">
    <location>
        <begin position="31"/>
        <end position="67"/>
    </location>
</feature>
<evidence type="ECO:0000313" key="6">
    <source>
        <dbReference type="Proteomes" id="UP000691718"/>
    </source>
</evidence>
<proteinExistence type="inferred from homology"/>
<dbReference type="EMBL" id="CAJQZP010001179">
    <property type="protein sequence ID" value="CAG5026693.1"/>
    <property type="molecule type" value="Genomic_DNA"/>
</dbReference>
<dbReference type="FunFam" id="3.30.1370.10:FF:000048">
    <property type="entry name" value="RNA-binding protein PNO1 isoform X2"/>
    <property type="match status" value="1"/>
</dbReference>
<evidence type="ECO:0000256" key="1">
    <source>
        <dbReference type="ARBA" id="ARBA00022884"/>
    </source>
</evidence>
<protein>
    <submittedName>
        <fullName evidence="5">(apollo) hypothetical protein</fullName>
    </submittedName>
</protein>
<dbReference type="GO" id="GO:0003777">
    <property type="term" value="F:microtubule motor activity"/>
    <property type="evidence" value="ECO:0007669"/>
    <property type="project" value="InterPro"/>
</dbReference>
<evidence type="ECO:0000313" key="5">
    <source>
        <dbReference type="EMBL" id="CAG5026693.1"/>
    </source>
</evidence>
<dbReference type="GO" id="GO:0007018">
    <property type="term" value="P:microtubule-based movement"/>
    <property type="evidence" value="ECO:0007669"/>
    <property type="project" value="InterPro"/>
</dbReference>
<gene>
    <name evidence="5" type="ORF">PAPOLLO_LOCUS18677</name>
</gene>
<feature type="compositionally biased region" description="Basic residues" evidence="3">
    <location>
        <begin position="48"/>
        <end position="58"/>
    </location>
</feature>
<evidence type="ECO:0000259" key="4">
    <source>
        <dbReference type="PROSITE" id="PS50067"/>
    </source>
</evidence>
<dbReference type="InterPro" id="IPR055211">
    <property type="entry name" value="KH_PNO1_2nd"/>
</dbReference>
<accession>A0A8S3XJ47</accession>
<comment type="similarity">
    <text evidence="2">Belongs to the TRAFAC class myosin-kinesin ATPase superfamily. Kinesin family.</text>
</comment>
<dbReference type="PANTHER" id="PTHR12826:SF13">
    <property type="entry name" value="RNA-BINDING PROTEIN PNO1"/>
    <property type="match status" value="1"/>
</dbReference>
<dbReference type="Proteomes" id="UP000691718">
    <property type="component" value="Unassembled WGS sequence"/>
</dbReference>
<dbReference type="GO" id="GO:0008017">
    <property type="term" value="F:microtubule binding"/>
    <property type="evidence" value="ECO:0007669"/>
    <property type="project" value="InterPro"/>
</dbReference>
<keyword evidence="6" id="KW-1185">Reference proteome</keyword>
<dbReference type="InterPro" id="IPR055212">
    <property type="entry name" value="KH-I_PNO1_first"/>
</dbReference>
<sequence>MEVENINVDDFLPAKKTVKLKNVKRRAVSESGDGMEVEEHNGIQGRAKLAKPKAKRTKKNAEPNESKVNMRKVAVPAHRYTPLKENWLKIFTPIVEHLLLQVRFNTKTRNVEIRVGPETKDIANLQKAADFVKAFIYGFDVEDALALLRLDDLFVESFEVKDVKTLQGDHLGRAIGRLAGKAGRTKFTIENVTKTRIVLADSKIHILGSYTRSSAVLSDKERGVIEIREDINKSVHLPEITELPVTSNTETVMVLERGSIGRVTGSTAMNQISSGSHAVFTIVITKESRTDKNIATT</sequence>
<evidence type="ECO:0000256" key="2">
    <source>
        <dbReference type="PROSITE-ProRule" id="PRU00283"/>
    </source>
</evidence>
<dbReference type="PANTHER" id="PTHR12826">
    <property type="entry name" value="RIBONUCLEASE Y"/>
    <property type="match status" value="1"/>
</dbReference>
<dbReference type="GO" id="GO:0005634">
    <property type="term" value="C:nucleus"/>
    <property type="evidence" value="ECO:0007669"/>
    <property type="project" value="TreeGrafter"/>
</dbReference>
<comment type="caution">
    <text evidence="5">The sequence shown here is derived from an EMBL/GenBank/DDBJ whole genome shotgun (WGS) entry which is preliminary data.</text>
</comment>
<organism evidence="5 6">
    <name type="scientific">Parnassius apollo</name>
    <name type="common">Apollo butterfly</name>
    <name type="synonym">Papilio apollo</name>
    <dbReference type="NCBI Taxonomy" id="110799"/>
    <lineage>
        <taxon>Eukaryota</taxon>
        <taxon>Metazoa</taxon>
        <taxon>Ecdysozoa</taxon>
        <taxon>Arthropoda</taxon>
        <taxon>Hexapoda</taxon>
        <taxon>Insecta</taxon>
        <taxon>Pterygota</taxon>
        <taxon>Neoptera</taxon>
        <taxon>Endopterygota</taxon>
        <taxon>Lepidoptera</taxon>
        <taxon>Glossata</taxon>
        <taxon>Ditrysia</taxon>
        <taxon>Papilionoidea</taxon>
        <taxon>Papilionidae</taxon>
        <taxon>Parnassiinae</taxon>
        <taxon>Parnassini</taxon>
        <taxon>Parnassius</taxon>
        <taxon>Parnassius</taxon>
    </lineage>
</organism>